<dbReference type="Proteomes" id="UP000315648">
    <property type="component" value="Unassembled WGS sequence"/>
</dbReference>
<keyword evidence="3" id="KW-1185">Reference proteome</keyword>
<dbReference type="PIRSF" id="PIRSF028431">
    <property type="entry name" value="UCP028431"/>
    <property type="match status" value="1"/>
</dbReference>
<dbReference type="Pfam" id="PF10091">
    <property type="entry name" value="Glycoamylase"/>
    <property type="match status" value="1"/>
</dbReference>
<feature type="domain" description="Glycoamylase-like" evidence="1">
    <location>
        <begin position="171"/>
        <end position="387"/>
    </location>
</feature>
<protein>
    <recommendedName>
        <fullName evidence="1">Glycoamylase-like domain-containing protein</fullName>
    </recommendedName>
</protein>
<proteinExistence type="predicted"/>
<accession>A0A556QRB3</accession>
<evidence type="ECO:0000259" key="1">
    <source>
        <dbReference type="Pfam" id="PF10091"/>
    </source>
</evidence>
<sequence>MLNPSDDAFLEDLERRAFRLFWESAHADTGLIPDRARADGSKPGGMASVAAVGFGLTALAIGAERCWESRADAQTRVNQTLRTLRDRVPHEHGFWYHFIDAATCERAWNCEASSIDTALGLFGALSAGRYFGGETAALAQELYDRVDWPWMTNEEGLICHGWTPEKGFFPWSWNQFSEHWGMTRLAMASPTHPLPASAWTAWKRMPWVTYAGRRFLHHPPLFVHQFPQAWLDWRGFADSVTGVDFFENAREATLAQRQFCIDLRGHYPGYDENVWGLTSSDGAAGYMDWGGPPVNGQGIGAADTRIDGTVVPCAAAGSLPFAPEECLAALRTMHARFGETVYGPYGFADAFNPVTGWVGTDVIGIDQGITLLMAENLRTGFVWKLMEPWRPQ</sequence>
<evidence type="ECO:0000313" key="2">
    <source>
        <dbReference type="EMBL" id="TSJ79180.1"/>
    </source>
</evidence>
<dbReference type="OrthoDB" id="5937621at2"/>
<dbReference type="AlphaFoldDB" id="A0A556QRB3"/>
<dbReference type="Gene3D" id="1.50.10.140">
    <property type="match status" value="1"/>
</dbReference>
<evidence type="ECO:0000313" key="3">
    <source>
        <dbReference type="Proteomes" id="UP000315648"/>
    </source>
</evidence>
<dbReference type="InterPro" id="IPR019282">
    <property type="entry name" value="Glycoamylase-like_cons_dom"/>
</dbReference>
<dbReference type="InterPro" id="IPR016883">
    <property type="entry name" value="UCP028431"/>
</dbReference>
<reference evidence="2 3" key="1">
    <citation type="submission" date="2019-07" db="EMBL/GenBank/DDBJ databases">
        <title>Description of 53C-WASEF.</title>
        <authorList>
            <person name="Pitt A."/>
            <person name="Hahn M.W."/>
        </authorList>
    </citation>
    <scope>NUCLEOTIDE SEQUENCE [LARGE SCALE GENOMIC DNA]</scope>
    <source>
        <strain evidence="2 3">53C-WASEF</strain>
    </source>
</reference>
<organism evidence="2 3">
    <name type="scientific">Rariglobus hedericola</name>
    <dbReference type="NCBI Taxonomy" id="2597822"/>
    <lineage>
        <taxon>Bacteria</taxon>
        <taxon>Pseudomonadati</taxon>
        <taxon>Verrucomicrobiota</taxon>
        <taxon>Opitutia</taxon>
        <taxon>Opitutales</taxon>
        <taxon>Opitutaceae</taxon>
        <taxon>Rariglobus</taxon>
    </lineage>
</organism>
<gene>
    <name evidence="2" type="ORF">FPL22_07760</name>
</gene>
<dbReference type="RefSeq" id="WP_144229522.1">
    <property type="nucleotide sequence ID" value="NZ_CBCRVV010000018.1"/>
</dbReference>
<dbReference type="EMBL" id="VMBG01000001">
    <property type="protein sequence ID" value="TSJ79180.1"/>
    <property type="molecule type" value="Genomic_DNA"/>
</dbReference>
<comment type="caution">
    <text evidence="2">The sequence shown here is derived from an EMBL/GenBank/DDBJ whole genome shotgun (WGS) entry which is preliminary data.</text>
</comment>
<name>A0A556QRB3_9BACT</name>